<dbReference type="PROSITE" id="PS51471">
    <property type="entry name" value="FE2OG_OXY"/>
    <property type="match status" value="1"/>
</dbReference>
<keyword evidence="1" id="KW-0408">Iron</keyword>
<evidence type="ECO:0000313" key="3">
    <source>
        <dbReference type="EMBL" id="ROQ01558.1"/>
    </source>
</evidence>
<feature type="domain" description="Fe2OG dioxygenase" evidence="2">
    <location>
        <begin position="124"/>
        <end position="237"/>
    </location>
</feature>
<keyword evidence="1" id="KW-0560">Oxidoreductase</keyword>
<evidence type="ECO:0000256" key="1">
    <source>
        <dbReference type="RuleBase" id="RU003682"/>
    </source>
</evidence>
<dbReference type="RefSeq" id="WP_123688302.1">
    <property type="nucleotide sequence ID" value="NZ_AP019700.1"/>
</dbReference>
<dbReference type="InterPro" id="IPR005123">
    <property type="entry name" value="Oxoglu/Fe-dep_dioxygenase_dom"/>
</dbReference>
<dbReference type="EMBL" id="RJKX01000011">
    <property type="protein sequence ID" value="ROQ01558.1"/>
    <property type="molecule type" value="Genomic_DNA"/>
</dbReference>
<protein>
    <recommendedName>
        <fullName evidence="2">Fe2OG dioxygenase domain-containing protein</fullName>
    </recommendedName>
</protein>
<gene>
    <name evidence="3" type="ORF">EDC65_0738</name>
</gene>
<keyword evidence="4" id="KW-1185">Reference proteome</keyword>
<comment type="similarity">
    <text evidence="1">Belongs to the iron/ascorbate-dependent oxidoreductase family.</text>
</comment>
<reference evidence="3 4" key="1">
    <citation type="submission" date="2018-11" db="EMBL/GenBank/DDBJ databases">
        <title>Genomic Encyclopedia of Type Strains, Phase IV (KMG-IV): sequencing the most valuable type-strain genomes for metagenomic binning, comparative biology and taxonomic classification.</title>
        <authorList>
            <person name="Goeker M."/>
        </authorList>
    </citation>
    <scope>NUCLEOTIDE SEQUENCE [LARGE SCALE GENOMIC DNA]</scope>
    <source>
        <strain evidence="3 4">DSM 5900</strain>
    </source>
</reference>
<keyword evidence="1" id="KW-0479">Metal-binding</keyword>
<dbReference type="GO" id="GO:0046872">
    <property type="term" value="F:metal ion binding"/>
    <property type="evidence" value="ECO:0007669"/>
    <property type="project" value="UniProtKB-KW"/>
</dbReference>
<dbReference type="GO" id="GO:0016491">
    <property type="term" value="F:oxidoreductase activity"/>
    <property type="evidence" value="ECO:0007669"/>
    <property type="project" value="UniProtKB-KW"/>
</dbReference>
<evidence type="ECO:0000259" key="2">
    <source>
        <dbReference type="PROSITE" id="PS51471"/>
    </source>
</evidence>
<dbReference type="OrthoDB" id="9781972at2"/>
<dbReference type="Pfam" id="PF09859">
    <property type="entry name" value="Oxygenase-NA"/>
    <property type="match status" value="1"/>
</dbReference>
<name>A0A3N1MD88_9PROT</name>
<sequence length="238" mass="26228">MSLAELEARIAAMDWTAAAAALDRDGHAVLPRLLSPEGCREAAAMFAEEARFRRRIVMERHGYGQGVYQYFAAPLPDTVAALREALYRPLAAVANGWAERLGRAVRFPDTHAAYIARCHAAGQTRPTPLMLRYGPGDYNCLHQDLYGEEVFPIQAVVLLSRPGTDFTGGEFALVEQRPRRQSKVEILPLAEGDAALFAVRDRPARGARGWYTAQMRHGVSPVRSGERTTLGIIFHDAA</sequence>
<dbReference type="Proteomes" id="UP000278222">
    <property type="component" value="Unassembled WGS sequence"/>
</dbReference>
<organism evidence="3 4">
    <name type="scientific">Stella humosa</name>
    <dbReference type="NCBI Taxonomy" id="94"/>
    <lineage>
        <taxon>Bacteria</taxon>
        <taxon>Pseudomonadati</taxon>
        <taxon>Pseudomonadota</taxon>
        <taxon>Alphaproteobacteria</taxon>
        <taxon>Rhodospirillales</taxon>
        <taxon>Stellaceae</taxon>
        <taxon>Stella</taxon>
    </lineage>
</organism>
<accession>A0A3N1MD88</accession>
<proteinExistence type="inferred from homology"/>
<dbReference type="Gene3D" id="2.60.120.620">
    <property type="entry name" value="q2cbj1_9rhob like domain"/>
    <property type="match status" value="1"/>
</dbReference>
<dbReference type="InterPro" id="IPR018655">
    <property type="entry name" value="DUF2086"/>
</dbReference>
<evidence type="ECO:0000313" key="4">
    <source>
        <dbReference type="Proteomes" id="UP000278222"/>
    </source>
</evidence>
<dbReference type="AlphaFoldDB" id="A0A3N1MD88"/>
<comment type="caution">
    <text evidence="3">The sequence shown here is derived from an EMBL/GenBank/DDBJ whole genome shotgun (WGS) entry which is preliminary data.</text>
</comment>